<reference evidence="3 4" key="1">
    <citation type="journal article" date="2019" name="Genome Biol. Evol.">
        <title>Insights into the evolution of the New World diploid cottons (Gossypium, subgenus Houzingenia) based on genome sequencing.</title>
        <authorList>
            <person name="Grover C.E."/>
            <person name="Arick M.A. 2nd"/>
            <person name="Thrash A."/>
            <person name="Conover J.L."/>
            <person name="Sanders W.S."/>
            <person name="Peterson D.G."/>
            <person name="Frelichowski J.E."/>
            <person name="Scheffler J.A."/>
            <person name="Scheffler B.E."/>
            <person name="Wendel J.F."/>
        </authorList>
    </citation>
    <scope>NUCLEOTIDE SEQUENCE [LARGE SCALE GENOMIC DNA]</scope>
    <source>
        <strain evidence="3">157</strain>
        <tissue evidence="3">Leaf</tissue>
    </source>
</reference>
<keyword evidence="2" id="KW-0732">Signal</keyword>
<dbReference type="EMBL" id="JABEZX010000006">
    <property type="protein sequence ID" value="MBA0558275.1"/>
    <property type="molecule type" value="Genomic_DNA"/>
</dbReference>
<evidence type="ECO:0000313" key="4">
    <source>
        <dbReference type="Proteomes" id="UP000593572"/>
    </source>
</evidence>
<organism evidence="3 4">
    <name type="scientific">Gossypium lobatum</name>
    <dbReference type="NCBI Taxonomy" id="34289"/>
    <lineage>
        <taxon>Eukaryota</taxon>
        <taxon>Viridiplantae</taxon>
        <taxon>Streptophyta</taxon>
        <taxon>Embryophyta</taxon>
        <taxon>Tracheophyta</taxon>
        <taxon>Spermatophyta</taxon>
        <taxon>Magnoliopsida</taxon>
        <taxon>eudicotyledons</taxon>
        <taxon>Gunneridae</taxon>
        <taxon>Pentapetalae</taxon>
        <taxon>rosids</taxon>
        <taxon>malvids</taxon>
        <taxon>Malvales</taxon>
        <taxon>Malvaceae</taxon>
        <taxon>Malvoideae</taxon>
        <taxon>Gossypium</taxon>
    </lineage>
</organism>
<feature type="signal peptide" evidence="2">
    <location>
        <begin position="1"/>
        <end position="22"/>
    </location>
</feature>
<dbReference type="PROSITE" id="PS51257">
    <property type="entry name" value="PROKAR_LIPOPROTEIN"/>
    <property type="match status" value="1"/>
</dbReference>
<keyword evidence="1" id="KW-0472">Membrane</keyword>
<keyword evidence="1" id="KW-1133">Transmembrane helix</keyword>
<feature type="transmembrane region" description="Helical" evidence="1">
    <location>
        <begin position="50"/>
        <end position="76"/>
    </location>
</feature>
<comment type="caution">
    <text evidence="3">The sequence shown here is derived from an EMBL/GenBank/DDBJ whole genome shotgun (WGS) entry which is preliminary data.</text>
</comment>
<keyword evidence="1" id="KW-0812">Transmembrane</keyword>
<gene>
    <name evidence="3" type="ORF">Golob_015303</name>
</gene>
<protein>
    <submittedName>
        <fullName evidence="3">Uncharacterized protein</fullName>
    </submittedName>
</protein>
<evidence type="ECO:0000256" key="1">
    <source>
        <dbReference type="SAM" id="Phobius"/>
    </source>
</evidence>
<proteinExistence type="predicted"/>
<dbReference type="AlphaFoldDB" id="A0A7J8M0P6"/>
<name>A0A7J8M0P6_9ROSI</name>
<dbReference type="Proteomes" id="UP000593572">
    <property type="component" value="Unassembled WGS sequence"/>
</dbReference>
<accession>A0A7J8M0P6</accession>
<sequence>MKTSLKPLISILMLVALTATLSCRTAGPHCDVFTVPIGLESTRMKVKIRIIVKSPFFSILLLLLFFFFFSLFLLLLSKP</sequence>
<feature type="chain" id="PRO_5029539068" evidence="2">
    <location>
        <begin position="23"/>
        <end position="79"/>
    </location>
</feature>
<evidence type="ECO:0000256" key="2">
    <source>
        <dbReference type="SAM" id="SignalP"/>
    </source>
</evidence>
<evidence type="ECO:0000313" key="3">
    <source>
        <dbReference type="EMBL" id="MBA0558275.1"/>
    </source>
</evidence>
<keyword evidence="4" id="KW-1185">Reference proteome</keyword>